<evidence type="ECO:0000313" key="2">
    <source>
        <dbReference type="EMBL" id="QJE95843.1"/>
    </source>
</evidence>
<dbReference type="InterPro" id="IPR020845">
    <property type="entry name" value="AMP-binding_CS"/>
</dbReference>
<evidence type="ECO:0000313" key="3">
    <source>
        <dbReference type="Proteomes" id="UP000501812"/>
    </source>
</evidence>
<dbReference type="GO" id="GO:0031956">
    <property type="term" value="F:medium-chain fatty acid-CoA ligase activity"/>
    <property type="evidence" value="ECO:0007669"/>
    <property type="project" value="TreeGrafter"/>
</dbReference>
<dbReference type="InterPro" id="IPR045851">
    <property type="entry name" value="AMP-bd_C_sf"/>
</dbReference>
<accession>A0A858RIG8</accession>
<dbReference type="Proteomes" id="UP000501812">
    <property type="component" value="Chromosome"/>
</dbReference>
<dbReference type="GO" id="GO:0006631">
    <property type="term" value="P:fatty acid metabolic process"/>
    <property type="evidence" value="ECO:0007669"/>
    <property type="project" value="TreeGrafter"/>
</dbReference>
<dbReference type="Gene3D" id="3.40.50.12780">
    <property type="entry name" value="N-terminal domain of ligase-like"/>
    <property type="match status" value="1"/>
</dbReference>
<dbReference type="SUPFAM" id="SSF56801">
    <property type="entry name" value="Acetyl-CoA synthetase-like"/>
    <property type="match status" value="1"/>
</dbReference>
<sequence length="371" mass="39964">MEARALTSDTFWEVDVPVMMGADHPAPEGIPPLIYFQTSGSTGVPKWIGLSREALQVSARTVNEHLGVTRESCWVLTLPLHHVGGFGVASRTWQAGCRMVSFEGKWDPFRFVQWIVGQGGTHLSLVPTQVHDLAAAGLRAPASLEAVVVGGGILMEDTGRAARELGWPVLASYGMTEAGTQIATQRLELLDQPYVKEPIDLLACWEARDGKTGRIEIRGDALFSGILKHGGDQWKYEARSGDWFATSDSGLVEGRKLRITGRTDALVKILGELVDPVAVEAALISQAAGLVAPGQAVVVAIEDTRAGNKLVLAHEKSVKRELLELALEAYHASCPGYCRIKDLVAVEGIPKSPLGKPLRKELSRIIAQGSI</sequence>
<dbReference type="EMBL" id="CP051774">
    <property type="protein sequence ID" value="QJE95843.1"/>
    <property type="molecule type" value="Genomic_DNA"/>
</dbReference>
<dbReference type="AlphaFoldDB" id="A0A858RIG8"/>
<dbReference type="RefSeq" id="WP_169454156.1">
    <property type="nucleotide sequence ID" value="NZ_CP051774.1"/>
</dbReference>
<protein>
    <submittedName>
        <fullName evidence="2">AMP-binding protein</fullName>
    </submittedName>
</protein>
<dbReference type="Gene3D" id="3.30.300.30">
    <property type="match status" value="1"/>
</dbReference>
<dbReference type="InterPro" id="IPR000873">
    <property type="entry name" value="AMP-dep_synth/lig_dom"/>
</dbReference>
<dbReference type="InterPro" id="IPR042099">
    <property type="entry name" value="ANL_N_sf"/>
</dbReference>
<evidence type="ECO:0000259" key="1">
    <source>
        <dbReference type="Pfam" id="PF00501"/>
    </source>
</evidence>
<dbReference type="PANTHER" id="PTHR43201">
    <property type="entry name" value="ACYL-COA SYNTHETASE"/>
    <property type="match status" value="1"/>
</dbReference>
<keyword evidence="3" id="KW-1185">Reference proteome</keyword>
<name>A0A858RIG8_9BACT</name>
<organism evidence="2 3">
    <name type="scientific">Luteolibacter luteus</name>
    <dbReference type="NCBI Taxonomy" id="2728835"/>
    <lineage>
        <taxon>Bacteria</taxon>
        <taxon>Pseudomonadati</taxon>
        <taxon>Verrucomicrobiota</taxon>
        <taxon>Verrucomicrobiia</taxon>
        <taxon>Verrucomicrobiales</taxon>
        <taxon>Verrucomicrobiaceae</taxon>
        <taxon>Luteolibacter</taxon>
    </lineage>
</organism>
<dbReference type="PANTHER" id="PTHR43201:SF32">
    <property type="entry name" value="2-SUCCINYLBENZOATE--COA LIGASE, CHLOROPLASTIC_PEROXISOMAL"/>
    <property type="match status" value="1"/>
</dbReference>
<gene>
    <name evidence="2" type="ORF">HHL09_08610</name>
</gene>
<proteinExistence type="predicted"/>
<dbReference type="PROSITE" id="PS00455">
    <property type="entry name" value="AMP_BINDING"/>
    <property type="match status" value="1"/>
</dbReference>
<dbReference type="Pfam" id="PF00501">
    <property type="entry name" value="AMP-binding"/>
    <property type="match status" value="1"/>
</dbReference>
<reference evidence="2 3" key="1">
    <citation type="submission" date="2020-04" db="EMBL/GenBank/DDBJ databases">
        <title>Luteolibacter sp. G-1-1-1 isolated from soil.</title>
        <authorList>
            <person name="Dahal R.H."/>
        </authorList>
    </citation>
    <scope>NUCLEOTIDE SEQUENCE [LARGE SCALE GENOMIC DNA]</scope>
    <source>
        <strain evidence="2 3">G-1-1-1</strain>
    </source>
</reference>
<feature type="domain" description="AMP-dependent synthetase/ligase" evidence="1">
    <location>
        <begin position="36"/>
        <end position="226"/>
    </location>
</feature>
<dbReference type="KEGG" id="luo:HHL09_08610"/>